<dbReference type="PANTHER" id="PTHR30620">
    <property type="entry name" value="PERIPLASMIC BETA-GLUCOSIDASE-RELATED"/>
    <property type="match status" value="1"/>
</dbReference>
<protein>
    <recommendedName>
        <fullName evidence="3">beta-glucosidase</fullName>
        <ecNumber evidence="3">3.2.1.21</ecNumber>
    </recommendedName>
</protein>
<dbReference type="Pfam" id="PF00933">
    <property type="entry name" value="Glyco_hydro_3"/>
    <property type="match status" value="1"/>
</dbReference>
<dbReference type="Proteomes" id="UP000285060">
    <property type="component" value="Unassembled WGS sequence"/>
</dbReference>
<evidence type="ECO:0000259" key="9">
    <source>
        <dbReference type="SMART" id="SM01217"/>
    </source>
</evidence>
<feature type="signal peptide" evidence="8">
    <location>
        <begin position="1"/>
        <end position="19"/>
    </location>
</feature>
<dbReference type="EC" id="3.2.1.21" evidence="3"/>
<keyword evidence="5" id="KW-0378">Hydrolase</keyword>
<evidence type="ECO:0000256" key="2">
    <source>
        <dbReference type="ARBA" id="ARBA00005336"/>
    </source>
</evidence>
<keyword evidence="4 8" id="KW-0732">Signal</keyword>
<evidence type="ECO:0000313" key="11">
    <source>
        <dbReference type="Proteomes" id="UP000285060"/>
    </source>
</evidence>
<evidence type="ECO:0000256" key="1">
    <source>
        <dbReference type="ARBA" id="ARBA00000448"/>
    </source>
</evidence>
<dbReference type="EMBL" id="QUSY01000764">
    <property type="protein sequence ID" value="RHY27486.1"/>
    <property type="molecule type" value="Genomic_DNA"/>
</dbReference>
<evidence type="ECO:0000256" key="5">
    <source>
        <dbReference type="ARBA" id="ARBA00022801"/>
    </source>
</evidence>
<evidence type="ECO:0000256" key="7">
    <source>
        <dbReference type="SAM" id="Phobius"/>
    </source>
</evidence>
<comment type="catalytic activity">
    <reaction evidence="1">
        <text>Hydrolysis of terminal, non-reducing beta-D-glucosyl residues with release of beta-D-glucose.</text>
        <dbReference type="EC" id="3.2.1.21"/>
    </reaction>
</comment>
<name>A0A418AQT7_9STRA</name>
<dbReference type="Pfam" id="PF14310">
    <property type="entry name" value="Fn3-like"/>
    <property type="match status" value="1"/>
</dbReference>
<accession>A0A418AQT7</accession>
<dbReference type="Gene3D" id="3.20.20.300">
    <property type="entry name" value="Glycoside hydrolase, family 3, N-terminal domain"/>
    <property type="match status" value="1"/>
</dbReference>
<dbReference type="PRINTS" id="PR00133">
    <property type="entry name" value="GLHYDRLASE3"/>
</dbReference>
<dbReference type="Gene3D" id="2.60.40.10">
    <property type="entry name" value="Immunoglobulins"/>
    <property type="match status" value="1"/>
</dbReference>
<dbReference type="FunFam" id="3.20.20.300:FF:000007">
    <property type="entry name" value="Lysosomal beta glucosidase"/>
    <property type="match status" value="1"/>
</dbReference>
<dbReference type="InterPro" id="IPR001764">
    <property type="entry name" value="Glyco_hydro_3_N"/>
</dbReference>
<evidence type="ECO:0000256" key="8">
    <source>
        <dbReference type="SAM" id="SignalP"/>
    </source>
</evidence>
<dbReference type="PANTHER" id="PTHR30620:SF16">
    <property type="entry name" value="LYSOSOMAL BETA GLUCOSIDASE"/>
    <property type="match status" value="1"/>
</dbReference>
<keyword evidence="11" id="KW-1185">Reference proteome</keyword>
<sequence>MRPIHNSLAVLVATAGAAADRQLTEAQLDAQAKAIVDKMSLEQILGEMTQIDLSVANTAAKVDEFAQLNVGSYFNFIGMGWKGNRVTANTEEWRAKLTEMQDIHMKRNNVPMMFGIDSVHGATYVDGSVLFPQSINTAAAFNPTLAEGLGKYMARDTKAAGIPWMFGPTLDVTRHKHWPRVYETFGEDPTVVAQMGKAVIESIQKQRVAACFKHFISYSDPTTGLDRDNSELSSYEILNYFMPPFKAAVEADVWSGMGTFVALNNVPLAANELMHKGLLRGDLGFKGLMVTDFREINLLATQHKVVKTTLEAVELSMKTTSYDISMVPDDDSFIQNGKQLVAANRLPEARLRESAVRIVKLKLKLNLFDEPVPGADVLSQLGDEASQLSALAIAQESMVLLKNQDNALPLTPGKASIFLTGSSSDSIGLLCGGWSLWWQGTSLNQVFPLGASVRKAMETTLGGSDKFSFYQGFDTDGNLVDNDGKSGDLEAAKAMAAKADYTVVVLGERPYAEFKGNDDKQPLPPGFLTYVKALKSTGTKIILVLVEGRPRLLNGIADLAHAVIFAGLPCEFGGQAIVDVLLGKVNPSGRMAMTYPKTDTSINLATPYYKRTNTSCLKDGIKYECPAEWQFGDGLSYTSFHYSNATISTTALSFSSTGSNAFTVSVTVQNTGLVKGQETVLLFGTPPATRIHAETKLLKRFTKLSLAAGEANVVTFSLSHQDLGYYSNDIGKGLMKDAPSGAYTFFLKHDTDCSTSSPLCMALKWDNPDKASFMPNATDAPTIVVPHTTSSSKSLGPQSASSNPIVDNGAKSAVAATALPVSLIIGIASGAACALALMAVYIVRRNRQQQSHVCYFDDDVVVLESKEQCHDVAVAGSNQSMAFQHI</sequence>
<feature type="transmembrane region" description="Helical" evidence="7">
    <location>
        <begin position="821"/>
        <end position="843"/>
    </location>
</feature>
<dbReference type="VEuPathDB" id="FungiDB:H310_04726"/>
<evidence type="ECO:0000256" key="6">
    <source>
        <dbReference type="ARBA" id="ARBA00023295"/>
    </source>
</evidence>
<dbReference type="Pfam" id="PF01915">
    <property type="entry name" value="Glyco_hydro_3_C"/>
    <property type="match status" value="1"/>
</dbReference>
<dbReference type="SUPFAM" id="SSF52279">
    <property type="entry name" value="Beta-D-glucan exohydrolase, C-terminal domain"/>
    <property type="match status" value="1"/>
</dbReference>
<dbReference type="InterPro" id="IPR017853">
    <property type="entry name" value="GH"/>
</dbReference>
<proteinExistence type="inferred from homology"/>
<dbReference type="Gene3D" id="3.40.50.1700">
    <property type="entry name" value="Glycoside hydrolase family 3 C-terminal domain"/>
    <property type="match status" value="1"/>
</dbReference>
<keyword evidence="7" id="KW-0812">Transmembrane</keyword>
<keyword evidence="7" id="KW-0472">Membrane</keyword>
<keyword evidence="6" id="KW-0326">Glycosidase</keyword>
<dbReference type="InterPro" id="IPR002772">
    <property type="entry name" value="Glyco_hydro_3_C"/>
</dbReference>
<comment type="similarity">
    <text evidence="2">Belongs to the glycosyl hydrolase 3 family.</text>
</comment>
<dbReference type="VEuPathDB" id="FungiDB:H310_04727"/>
<reference evidence="10 11" key="1">
    <citation type="submission" date="2018-08" db="EMBL/GenBank/DDBJ databases">
        <title>Aphanomyces genome sequencing and annotation.</title>
        <authorList>
            <person name="Minardi D."/>
            <person name="Oidtmann B."/>
            <person name="Van Der Giezen M."/>
            <person name="Studholme D.J."/>
        </authorList>
    </citation>
    <scope>NUCLEOTIDE SEQUENCE [LARGE SCALE GENOMIC DNA]</scope>
    <source>
        <strain evidence="10 11">NJM0002</strain>
    </source>
</reference>
<keyword evidence="7" id="KW-1133">Transmembrane helix</keyword>
<dbReference type="InterPro" id="IPR026891">
    <property type="entry name" value="Fn3-like"/>
</dbReference>
<evidence type="ECO:0000313" key="10">
    <source>
        <dbReference type="EMBL" id="RHY27486.1"/>
    </source>
</evidence>
<organism evidence="10 11">
    <name type="scientific">Aphanomyces invadans</name>
    <dbReference type="NCBI Taxonomy" id="157072"/>
    <lineage>
        <taxon>Eukaryota</taxon>
        <taxon>Sar</taxon>
        <taxon>Stramenopiles</taxon>
        <taxon>Oomycota</taxon>
        <taxon>Saprolegniomycetes</taxon>
        <taxon>Saprolegniales</taxon>
        <taxon>Verrucalvaceae</taxon>
        <taxon>Aphanomyces</taxon>
    </lineage>
</organism>
<comment type="caution">
    <text evidence="10">The sequence shown here is derived from an EMBL/GenBank/DDBJ whole genome shotgun (WGS) entry which is preliminary data.</text>
</comment>
<dbReference type="InterPro" id="IPR051915">
    <property type="entry name" value="Cellulose_Degrad_GH3"/>
</dbReference>
<dbReference type="InterPro" id="IPR036962">
    <property type="entry name" value="Glyco_hydro_3_N_sf"/>
</dbReference>
<dbReference type="AlphaFoldDB" id="A0A418AQT7"/>
<dbReference type="GO" id="GO:0009251">
    <property type="term" value="P:glucan catabolic process"/>
    <property type="evidence" value="ECO:0007669"/>
    <property type="project" value="TreeGrafter"/>
</dbReference>
<dbReference type="GO" id="GO:0008422">
    <property type="term" value="F:beta-glucosidase activity"/>
    <property type="evidence" value="ECO:0007669"/>
    <property type="project" value="UniProtKB-EC"/>
</dbReference>
<dbReference type="SUPFAM" id="SSF51445">
    <property type="entry name" value="(Trans)glycosidases"/>
    <property type="match status" value="1"/>
</dbReference>
<gene>
    <name evidence="10" type="ORF">DYB32_006739</name>
</gene>
<feature type="domain" description="Fibronectin type III-like" evidence="9">
    <location>
        <begin position="678"/>
        <end position="751"/>
    </location>
</feature>
<dbReference type="InterPro" id="IPR013783">
    <property type="entry name" value="Ig-like_fold"/>
</dbReference>
<dbReference type="SMART" id="SM01217">
    <property type="entry name" value="Fn3_like"/>
    <property type="match status" value="1"/>
</dbReference>
<dbReference type="InterPro" id="IPR036881">
    <property type="entry name" value="Glyco_hydro_3_C_sf"/>
</dbReference>
<evidence type="ECO:0000256" key="3">
    <source>
        <dbReference type="ARBA" id="ARBA00012744"/>
    </source>
</evidence>
<evidence type="ECO:0000256" key="4">
    <source>
        <dbReference type="ARBA" id="ARBA00022729"/>
    </source>
</evidence>
<feature type="chain" id="PRO_5019055608" description="beta-glucosidase" evidence="8">
    <location>
        <begin position="20"/>
        <end position="886"/>
    </location>
</feature>